<dbReference type="Gene3D" id="3.30.565.10">
    <property type="entry name" value="Histidine kinase-like ATPase, C-terminal domain"/>
    <property type="match status" value="1"/>
</dbReference>
<dbReference type="Gene3D" id="1.20.140.20">
    <property type="entry name" value="Alpha-ketoacid/pyruvate dehydrogenase kinase, N-terminal domain"/>
    <property type="match status" value="1"/>
</dbReference>
<evidence type="ECO:0000256" key="8">
    <source>
        <dbReference type="RuleBase" id="RU366032"/>
    </source>
</evidence>
<evidence type="ECO:0000256" key="4">
    <source>
        <dbReference type="ARBA" id="ARBA00022741"/>
    </source>
</evidence>
<comment type="similarity">
    <text evidence="1 8">Belongs to the PDK/BCKDK protein kinase family.</text>
</comment>
<dbReference type="Pfam" id="PF10436">
    <property type="entry name" value="BCDHK_Adom3"/>
    <property type="match status" value="1"/>
</dbReference>
<dbReference type="Proteomes" id="UP001063166">
    <property type="component" value="Unassembled WGS sequence"/>
</dbReference>
<dbReference type="GO" id="GO:0000502">
    <property type="term" value="C:proteasome complex"/>
    <property type="evidence" value="ECO:0007669"/>
    <property type="project" value="UniProtKB-KW"/>
</dbReference>
<dbReference type="EMBL" id="BRPK01000002">
    <property type="protein sequence ID" value="GLB35191.1"/>
    <property type="molecule type" value="Genomic_DNA"/>
</dbReference>
<evidence type="ECO:0000256" key="7">
    <source>
        <dbReference type="ARBA" id="ARBA00023128"/>
    </source>
</evidence>
<dbReference type="GO" id="GO:0004740">
    <property type="term" value="F:pyruvate dehydrogenase (acetyl-transferring) kinase activity"/>
    <property type="evidence" value="ECO:0007669"/>
    <property type="project" value="TreeGrafter"/>
</dbReference>
<dbReference type="SUPFAM" id="SSF69012">
    <property type="entry name" value="alpha-ketoacid dehydrogenase kinase, N-terminal domain"/>
    <property type="match status" value="1"/>
</dbReference>
<comment type="caution">
    <text evidence="11">The sequence shown here is derived from an EMBL/GenBank/DDBJ whole genome shotgun (WGS) entry which is preliminary data.</text>
</comment>
<keyword evidence="3 8" id="KW-0808">Transferase</keyword>
<dbReference type="GO" id="GO:0005524">
    <property type="term" value="F:ATP binding"/>
    <property type="evidence" value="ECO:0007669"/>
    <property type="project" value="UniProtKB-UniRule"/>
</dbReference>
<dbReference type="SUPFAM" id="SSF55874">
    <property type="entry name" value="ATPase domain of HSP90 chaperone/DNA topoisomerase II/histidine kinase"/>
    <property type="match status" value="2"/>
</dbReference>
<dbReference type="AlphaFoldDB" id="A0A9P3PGR0"/>
<feature type="domain" description="Histidine kinase/HSP90-like ATPase" evidence="10">
    <location>
        <begin position="264"/>
        <end position="442"/>
    </location>
</feature>
<evidence type="ECO:0000256" key="1">
    <source>
        <dbReference type="ARBA" id="ARBA00006155"/>
    </source>
</evidence>
<comment type="subcellular location">
    <subcellularLocation>
        <location evidence="8">Mitochondrion matrix</location>
    </subcellularLocation>
</comment>
<evidence type="ECO:0000259" key="10">
    <source>
        <dbReference type="SMART" id="SM00387"/>
    </source>
</evidence>
<dbReference type="OrthoDB" id="3264224at2759"/>
<accession>A0A9P3PGR0</accession>
<evidence type="ECO:0000256" key="6">
    <source>
        <dbReference type="ARBA" id="ARBA00022840"/>
    </source>
</evidence>
<keyword evidence="2" id="KW-0597">Phosphoprotein</keyword>
<dbReference type="EC" id="2.7.11.-" evidence="8"/>
<keyword evidence="5 8" id="KW-0418">Kinase</keyword>
<keyword evidence="11" id="KW-0647">Proteasome</keyword>
<evidence type="ECO:0000313" key="11">
    <source>
        <dbReference type="EMBL" id="GLB35191.1"/>
    </source>
</evidence>
<keyword evidence="4 8" id="KW-0547">Nucleotide-binding</keyword>
<dbReference type="Pfam" id="PF02518">
    <property type="entry name" value="HATPase_c"/>
    <property type="match status" value="1"/>
</dbReference>
<sequence>MSPLSPRTPARTAKAVSTRLRTAATFASPPPTKRPPYYRAAPHPPSLEVSELLSKYASITSARPLNLYTLLSFARPLTPESVLASVNYALTEIPRRLALRVRSLEALPFIVGTNPYVASTLNAYRESFLWVATHPPVTNLDQNAKFAEQLADLVQSHANDIPTMAKGFQECSRYMSPTQISNFLDGAIRNRISVRLIAEQHIALSQALENPDANSSHVGVVDLECSPKAMVKMCGSFVSDLCEATLGTSPSIVINGHTDATFAYVPVHLEYMLTEILKNAFRATVEHHMKHHPSSRSLPPVTITLSSPSAAMREAGHPYFSLRIRDQGGGVSQANMARIFSYAFTTAGRRAEEDVDDGEGGGPYAAQHVGGSAAIGSGGLGEANLFGEITGKGLQTGIGTIAGLGYGLPMSQLYAKYFGGSLELMSLEGWGTDVFLKLRCLDEAGDVTV</sequence>
<dbReference type="InterPro" id="IPR036784">
    <property type="entry name" value="AK/P_DHK_N_sf"/>
</dbReference>
<protein>
    <recommendedName>
        <fullName evidence="8">Protein-serine/threonine kinase</fullName>
        <ecNumber evidence="8">2.7.11.-</ecNumber>
    </recommendedName>
</protein>
<dbReference type="InterPro" id="IPR039028">
    <property type="entry name" value="BCKD/PDK"/>
</dbReference>
<keyword evidence="7 8" id="KW-0496">Mitochondrion</keyword>
<evidence type="ECO:0000313" key="12">
    <source>
        <dbReference type="Proteomes" id="UP001063166"/>
    </source>
</evidence>
<feature type="region of interest" description="Disordered" evidence="9">
    <location>
        <begin position="1"/>
        <end position="37"/>
    </location>
</feature>
<evidence type="ECO:0000256" key="5">
    <source>
        <dbReference type="ARBA" id="ARBA00022777"/>
    </source>
</evidence>
<keyword evidence="12" id="KW-1185">Reference proteome</keyword>
<dbReference type="SMART" id="SM00387">
    <property type="entry name" value="HATPase_c"/>
    <property type="match status" value="1"/>
</dbReference>
<evidence type="ECO:0000256" key="9">
    <source>
        <dbReference type="SAM" id="MobiDB-lite"/>
    </source>
</evidence>
<reference evidence="11" key="1">
    <citation type="submission" date="2022-07" db="EMBL/GenBank/DDBJ databases">
        <title>The genome of Lyophyllum shimeji provides insight into the initial evolution of ectomycorrhizal fungal genome.</title>
        <authorList>
            <person name="Kobayashi Y."/>
            <person name="Shibata T."/>
            <person name="Hirakawa H."/>
            <person name="Shigenobu S."/>
            <person name="Nishiyama T."/>
            <person name="Yamada A."/>
            <person name="Hasebe M."/>
            <person name="Kawaguchi M."/>
        </authorList>
    </citation>
    <scope>NUCLEOTIDE SEQUENCE</scope>
    <source>
        <strain evidence="11">AT787</strain>
    </source>
</reference>
<gene>
    <name evidence="11" type="primary">RPT1</name>
    <name evidence="11" type="ORF">LshimejAT787_0207560</name>
</gene>
<proteinExistence type="inferred from homology"/>
<dbReference type="GO" id="GO:0005759">
    <property type="term" value="C:mitochondrial matrix"/>
    <property type="evidence" value="ECO:0007669"/>
    <property type="project" value="UniProtKB-SubCell"/>
</dbReference>
<evidence type="ECO:0000256" key="2">
    <source>
        <dbReference type="ARBA" id="ARBA00022553"/>
    </source>
</evidence>
<name>A0A9P3PGR0_LYOSH</name>
<dbReference type="GO" id="GO:0010906">
    <property type="term" value="P:regulation of glucose metabolic process"/>
    <property type="evidence" value="ECO:0007669"/>
    <property type="project" value="TreeGrafter"/>
</dbReference>
<dbReference type="InterPro" id="IPR003594">
    <property type="entry name" value="HATPase_dom"/>
</dbReference>
<dbReference type="PANTHER" id="PTHR11947:SF20">
    <property type="entry name" value="[3-METHYL-2-OXOBUTANOATE DEHYDROGENASE [LIPOAMIDE]] KINASE, MITOCHONDRIAL"/>
    <property type="match status" value="1"/>
</dbReference>
<organism evidence="11 12">
    <name type="scientific">Lyophyllum shimeji</name>
    <name type="common">Hon-shimeji</name>
    <name type="synonym">Tricholoma shimeji</name>
    <dbReference type="NCBI Taxonomy" id="47721"/>
    <lineage>
        <taxon>Eukaryota</taxon>
        <taxon>Fungi</taxon>
        <taxon>Dikarya</taxon>
        <taxon>Basidiomycota</taxon>
        <taxon>Agaricomycotina</taxon>
        <taxon>Agaricomycetes</taxon>
        <taxon>Agaricomycetidae</taxon>
        <taxon>Agaricales</taxon>
        <taxon>Tricholomatineae</taxon>
        <taxon>Lyophyllaceae</taxon>
        <taxon>Lyophyllum</taxon>
    </lineage>
</organism>
<dbReference type="PANTHER" id="PTHR11947">
    <property type="entry name" value="PYRUVATE DEHYDROGENASE KINASE"/>
    <property type="match status" value="1"/>
</dbReference>
<evidence type="ECO:0000256" key="3">
    <source>
        <dbReference type="ARBA" id="ARBA00022679"/>
    </source>
</evidence>
<dbReference type="InterPro" id="IPR018955">
    <property type="entry name" value="BCDHK/PDK_N"/>
</dbReference>
<keyword evidence="6 8" id="KW-0067">ATP-binding</keyword>
<dbReference type="InterPro" id="IPR036890">
    <property type="entry name" value="HATPase_C_sf"/>
</dbReference>